<protein>
    <submittedName>
        <fullName evidence="1">Uncharacterized protein</fullName>
    </submittedName>
</protein>
<dbReference type="AlphaFoldDB" id="A0A398AMB8"/>
<name>A0A398AMB8_BRACM</name>
<dbReference type="EMBL" id="CM010629">
    <property type="protein sequence ID" value="RID76473.1"/>
    <property type="molecule type" value="Genomic_DNA"/>
</dbReference>
<gene>
    <name evidence="1" type="ORF">BRARA_B03442</name>
</gene>
<organism evidence="1 2">
    <name type="scientific">Brassica campestris</name>
    <name type="common">Field mustard</name>
    <dbReference type="NCBI Taxonomy" id="3711"/>
    <lineage>
        <taxon>Eukaryota</taxon>
        <taxon>Viridiplantae</taxon>
        <taxon>Streptophyta</taxon>
        <taxon>Embryophyta</taxon>
        <taxon>Tracheophyta</taxon>
        <taxon>Spermatophyta</taxon>
        <taxon>Magnoliopsida</taxon>
        <taxon>eudicotyledons</taxon>
        <taxon>Gunneridae</taxon>
        <taxon>Pentapetalae</taxon>
        <taxon>rosids</taxon>
        <taxon>malvids</taxon>
        <taxon>Brassicales</taxon>
        <taxon>Brassicaceae</taxon>
        <taxon>Brassiceae</taxon>
        <taxon>Brassica</taxon>
    </lineage>
</organism>
<dbReference type="Proteomes" id="UP000264353">
    <property type="component" value="Chromosome A2"/>
</dbReference>
<evidence type="ECO:0000313" key="1">
    <source>
        <dbReference type="EMBL" id="RID76473.1"/>
    </source>
</evidence>
<accession>A0A398AMB8</accession>
<proteinExistence type="predicted"/>
<sequence>MFLDIRGNFLNCEHPLSLRIKRDSKLTSAGRNLRFEHFDMSSLDSLLSFPIEEGSVTKDVHPLSFNRNRLLRFPIEEGSANKDLHPRRFNFLTFIAFERSGISFKSAE</sequence>
<evidence type="ECO:0000313" key="2">
    <source>
        <dbReference type="Proteomes" id="UP000264353"/>
    </source>
</evidence>
<reference evidence="1 2" key="1">
    <citation type="submission" date="2018-06" db="EMBL/GenBank/DDBJ databases">
        <title>WGS assembly of Brassica rapa FPsc.</title>
        <authorList>
            <person name="Bowman J."/>
            <person name="Kohchi T."/>
            <person name="Yamato K."/>
            <person name="Jenkins J."/>
            <person name="Shu S."/>
            <person name="Ishizaki K."/>
            <person name="Yamaoka S."/>
            <person name="Nishihama R."/>
            <person name="Nakamura Y."/>
            <person name="Berger F."/>
            <person name="Adam C."/>
            <person name="Aki S."/>
            <person name="Althoff F."/>
            <person name="Araki T."/>
            <person name="Arteaga-Vazquez M."/>
            <person name="Balasubrmanian S."/>
            <person name="Bauer D."/>
            <person name="Boehm C."/>
            <person name="Briginshaw L."/>
            <person name="Caballero-Perez J."/>
            <person name="Catarino B."/>
            <person name="Chen F."/>
            <person name="Chiyoda S."/>
            <person name="Chovatia M."/>
            <person name="Davies K."/>
            <person name="Delmans M."/>
            <person name="Demura T."/>
            <person name="Dierschke T."/>
            <person name="Dolan L."/>
            <person name="Dorantes-Acosta A."/>
            <person name="Eklund D."/>
            <person name="Florent S."/>
            <person name="Flores-Sandoval E."/>
            <person name="Fujiyama A."/>
            <person name="Fukuzawa H."/>
            <person name="Galik B."/>
            <person name="Grimanelli D."/>
            <person name="Grimwood J."/>
            <person name="Grossniklaus U."/>
            <person name="Hamada T."/>
            <person name="Haseloff J."/>
            <person name="Hetherington A."/>
            <person name="Higo A."/>
            <person name="Hirakawa Y."/>
            <person name="Hundley H."/>
            <person name="Ikeda Y."/>
            <person name="Inoue K."/>
            <person name="Inoue S."/>
            <person name="Ishida S."/>
            <person name="Jia Q."/>
            <person name="Kakita M."/>
            <person name="Kanazawa T."/>
            <person name="Kawai Y."/>
            <person name="Kawashima T."/>
            <person name="Kennedy M."/>
            <person name="Kinose K."/>
            <person name="Kinoshita T."/>
            <person name="Kohara Y."/>
            <person name="Koide E."/>
            <person name="Komatsu K."/>
            <person name="Kopischke S."/>
            <person name="Kubo M."/>
            <person name="Kyozuka J."/>
            <person name="Lagercrantz U."/>
            <person name="Lin S."/>
            <person name="Lindquist E."/>
            <person name="Lipzen A."/>
            <person name="Lu C."/>
            <person name="Luna E."/>
            <person name="Martienssen R."/>
            <person name="Minamino N."/>
            <person name="Mizutani M."/>
            <person name="Mizutani M."/>
            <person name="Mochizuki N."/>
            <person name="Monte I."/>
            <person name="Mosher R."/>
            <person name="Nagasaki H."/>
            <person name="Nakagami H."/>
            <person name="Naramoto S."/>
            <person name="Nishitani K."/>
            <person name="Ohtani M."/>
            <person name="Okamoto T."/>
            <person name="Okumura M."/>
            <person name="Phillips J."/>
            <person name="Pollak B."/>
            <person name="Reinders A."/>
            <person name="Roevekamp M."/>
            <person name="Sano R."/>
            <person name="Sawa S."/>
            <person name="Schmid M."/>
            <person name="Shirakawa M."/>
            <person name="Solano R."/>
            <person name="Spunde A."/>
            <person name="Suetsugu N."/>
            <person name="Sugano S."/>
            <person name="Sugiyama A."/>
            <person name="Sun R."/>
            <person name="Suzuki Y."/>
            <person name="Takenaka M."/>
            <person name="Takezawa D."/>
            <person name="Tomogane H."/>
            <person name="Tsuzuki M."/>
            <person name="Ueda T."/>
            <person name="Umeda M."/>
            <person name="Ward J."/>
            <person name="Watanabe Y."/>
            <person name="Yazaki K."/>
            <person name="Yokoyama R."/>
            <person name="Yoshitake Y."/>
            <person name="Yotsui I."/>
            <person name="Zachgo S."/>
            <person name="Schmutz J."/>
        </authorList>
    </citation>
    <scope>NUCLEOTIDE SEQUENCE [LARGE SCALE GENOMIC DNA]</scope>
    <source>
        <strain evidence="2">cv. B-3</strain>
    </source>
</reference>